<accession>A0A4P6KBQ3</accession>
<dbReference type="GO" id="GO:0009099">
    <property type="term" value="P:L-valine biosynthetic process"/>
    <property type="evidence" value="ECO:0007669"/>
    <property type="project" value="TreeGrafter"/>
</dbReference>
<keyword evidence="8" id="KW-1185">Reference proteome</keyword>
<dbReference type="KEGG" id="ltr:EVS81_01800"/>
<feature type="domain" description="Thiamine pyrophosphate enzyme central" evidence="4">
    <location>
        <begin position="237"/>
        <end position="368"/>
    </location>
</feature>
<evidence type="ECO:0000256" key="3">
    <source>
        <dbReference type="RuleBase" id="RU362132"/>
    </source>
</evidence>
<dbReference type="InterPro" id="IPR045229">
    <property type="entry name" value="TPP_enz"/>
</dbReference>
<dbReference type="OrthoDB" id="4494979at2"/>
<dbReference type="CDD" id="cd00568">
    <property type="entry name" value="TPP_enzymes"/>
    <property type="match status" value="1"/>
</dbReference>
<dbReference type="Gene3D" id="3.40.50.1220">
    <property type="entry name" value="TPP-binding domain"/>
    <property type="match status" value="1"/>
</dbReference>
<evidence type="ECO:0000313" key="8">
    <source>
        <dbReference type="Proteomes" id="UP000289260"/>
    </source>
</evidence>
<organism evidence="7 8">
    <name type="scientific">Leucobacter triazinivorans</name>
    <dbReference type="NCBI Taxonomy" id="1784719"/>
    <lineage>
        <taxon>Bacteria</taxon>
        <taxon>Bacillati</taxon>
        <taxon>Actinomycetota</taxon>
        <taxon>Actinomycetes</taxon>
        <taxon>Micrococcales</taxon>
        <taxon>Microbacteriaceae</taxon>
        <taxon>Leucobacter</taxon>
    </lineage>
</organism>
<dbReference type="InterPro" id="IPR029061">
    <property type="entry name" value="THDP-binding"/>
</dbReference>
<evidence type="ECO:0000259" key="4">
    <source>
        <dbReference type="Pfam" id="PF00205"/>
    </source>
</evidence>
<dbReference type="GO" id="GO:0000287">
    <property type="term" value="F:magnesium ion binding"/>
    <property type="evidence" value="ECO:0007669"/>
    <property type="project" value="InterPro"/>
</dbReference>
<proteinExistence type="inferred from homology"/>
<dbReference type="GO" id="GO:0005948">
    <property type="term" value="C:acetolactate synthase complex"/>
    <property type="evidence" value="ECO:0007669"/>
    <property type="project" value="TreeGrafter"/>
</dbReference>
<dbReference type="SUPFAM" id="SSF52518">
    <property type="entry name" value="Thiamin diphosphate-binding fold (THDP-binding)"/>
    <property type="match status" value="2"/>
</dbReference>
<evidence type="ECO:0000313" key="7">
    <source>
        <dbReference type="EMBL" id="QBE47716.1"/>
    </source>
</evidence>
<dbReference type="GO" id="GO:0009097">
    <property type="term" value="P:isoleucine biosynthetic process"/>
    <property type="evidence" value="ECO:0007669"/>
    <property type="project" value="TreeGrafter"/>
</dbReference>
<dbReference type="Pfam" id="PF02776">
    <property type="entry name" value="TPP_enzyme_N"/>
    <property type="match status" value="1"/>
</dbReference>
<dbReference type="EMBL" id="CP035806">
    <property type="protein sequence ID" value="QBE47716.1"/>
    <property type="molecule type" value="Genomic_DNA"/>
</dbReference>
<dbReference type="Proteomes" id="UP000289260">
    <property type="component" value="Chromosome"/>
</dbReference>
<sequence length="634" mass="67798">MEDDLTPSRAERAARADAIARHGGVIAALDAGALPQHLEITVAEAVILGLLVQDVRTFIGIFGHGSTDLGEAMRVYEAAGLLRTHAVRNEVEAAHAATALRWSTGQKSAVFTSIGPGALQAMAGSLAAASDGIGVWHVYADETTEAEGENMQQLPRGEQEQFLRLTSTMGPSYSLHTPWALPEALRRGLNAVDDPHRGQPFFLLLPINVQPQTFTLNLRALPTAAPPRLGAAAGSYEEVARLLIESPRIVVKAGAGALDSGAEIAELLDLIDGFLVTTPRASGLLPHDHPRNCGVGGSKGSISGNHAMEHAEILVNVGARPVCQSDMSRTGYPRVRRVVNINTDVSAVTHYNLTTALRGDAAATLRELIGAARRLGAGTQREGAPQPLESEWARECAAARRAWRDHAHVRYENETLFDPVWGREVLTQPAAIHLVTRWAREHDAVSFFDAGDVQANGFQIVEDERPGQSITETGASYMGFASSALLATGIADRPFYGVALTGDGSFSMNPQILIDGVEHRSRGTIVLFDNRRQGAISSLQRDQYGADYATSDRVEVDYVGWAEAVVGVRGIFGGTSLAELEAALDEAHEHDGLSLIHVPVYFGDDPLGGMGAFGRWNVGNNVAETQALRHGTDL</sequence>
<dbReference type="GO" id="GO:0003984">
    <property type="term" value="F:acetolactate synthase activity"/>
    <property type="evidence" value="ECO:0007669"/>
    <property type="project" value="TreeGrafter"/>
</dbReference>
<reference evidence="7 8" key="1">
    <citation type="submission" date="2019-02" db="EMBL/GenBank/DDBJ databases">
        <authorList>
            <person name="Sun L."/>
            <person name="Pan D."/>
            <person name="Wu X."/>
        </authorList>
    </citation>
    <scope>NUCLEOTIDE SEQUENCE [LARGE SCALE GENOMIC DNA]</scope>
    <source>
        <strain evidence="7 8">JW-1</strain>
    </source>
</reference>
<feature type="domain" description="Thiamine pyrophosphate enzyme N-terminal TPP-binding" evidence="6">
    <location>
        <begin position="41"/>
        <end position="153"/>
    </location>
</feature>
<dbReference type="InterPro" id="IPR011766">
    <property type="entry name" value="TPP_enzyme_TPP-bd"/>
</dbReference>
<keyword evidence="2 3" id="KW-0786">Thiamine pyrophosphate</keyword>
<dbReference type="GO" id="GO:0030976">
    <property type="term" value="F:thiamine pyrophosphate binding"/>
    <property type="evidence" value="ECO:0007669"/>
    <property type="project" value="InterPro"/>
</dbReference>
<dbReference type="InterPro" id="IPR029035">
    <property type="entry name" value="DHS-like_NAD/FAD-binding_dom"/>
</dbReference>
<dbReference type="Pfam" id="PF00205">
    <property type="entry name" value="TPP_enzyme_M"/>
    <property type="match status" value="1"/>
</dbReference>
<evidence type="ECO:0000259" key="6">
    <source>
        <dbReference type="Pfam" id="PF02776"/>
    </source>
</evidence>
<dbReference type="InterPro" id="IPR012000">
    <property type="entry name" value="Thiamin_PyroP_enz_cen_dom"/>
</dbReference>
<evidence type="ECO:0000256" key="2">
    <source>
        <dbReference type="ARBA" id="ARBA00023052"/>
    </source>
</evidence>
<evidence type="ECO:0000259" key="5">
    <source>
        <dbReference type="Pfam" id="PF02775"/>
    </source>
</evidence>
<evidence type="ECO:0000256" key="1">
    <source>
        <dbReference type="ARBA" id="ARBA00007812"/>
    </source>
</evidence>
<name>A0A4P6KBQ3_9MICO</name>
<dbReference type="InterPro" id="IPR012001">
    <property type="entry name" value="Thiamin_PyroP_enz_TPP-bd_dom"/>
</dbReference>
<dbReference type="GO" id="GO:0050660">
    <property type="term" value="F:flavin adenine dinucleotide binding"/>
    <property type="evidence" value="ECO:0007669"/>
    <property type="project" value="TreeGrafter"/>
</dbReference>
<dbReference type="Pfam" id="PF02775">
    <property type="entry name" value="TPP_enzyme_C"/>
    <property type="match status" value="1"/>
</dbReference>
<dbReference type="PANTHER" id="PTHR18968:SF9">
    <property type="entry name" value="3D-(3,5_4)-TRIHYDROXYCYCLOHEXANE-1,2-DIONE HYDROLASE"/>
    <property type="match status" value="1"/>
</dbReference>
<gene>
    <name evidence="7" type="ORF">EVS81_01800</name>
</gene>
<protein>
    <submittedName>
        <fullName evidence="7">Thiamine pyrophosphate-binding protein</fullName>
    </submittedName>
</protein>
<dbReference type="RefSeq" id="WP_130108870.1">
    <property type="nucleotide sequence ID" value="NZ_CP035806.1"/>
</dbReference>
<feature type="domain" description="Thiamine pyrophosphate enzyme TPP-binding" evidence="5">
    <location>
        <begin position="449"/>
        <end position="598"/>
    </location>
</feature>
<dbReference type="AlphaFoldDB" id="A0A4P6KBQ3"/>
<dbReference type="PANTHER" id="PTHR18968">
    <property type="entry name" value="THIAMINE PYROPHOSPHATE ENZYMES"/>
    <property type="match status" value="1"/>
</dbReference>
<dbReference type="Gene3D" id="3.40.50.970">
    <property type="match status" value="2"/>
</dbReference>
<dbReference type="CDD" id="cd07035">
    <property type="entry name" value="TPP_PYR_POX_like"/>
    <property type="match status" value="1"/>
</dbReference>
<dbReference type="SUPFAM" id="SSF52467">
    <property type="entry name" value="DHS-like NAD/FAD-binding domain"/>
    <property type="match status" value="1"/>
</dbReference>
<comment type="similarity">
    <text evidence="1 3">Belongs to the TPP enzyme family.</text>
</comment>